<dbReference type="GO" id="GO:0005829">
    <property type="term" value="C:cytosol"/>
    <property type="evidence" value="ECO:0007669"/>
    <property type="project" value="TreeGrafter"/>
</dbReference>
<dbReference type="InterPro" id="IPR017230">
    <property type="entry name" value="Mrs6"/>
</dbReference>
<dbReference type="PRINTS" id="PR00891">
    <property type="entry name" value="RABGDIREP"/>
</dbReference>
<dbReference type="AlphaFoldDB" id="A0A9P8M5W6"/>
<evidence type="ECO:0000256" key="2">
    <source>
        <dbReference type="PIRNR" id="PIRNR037514"/>
    </source>
</evidence>
<gene>
    <name evidence="3" type="ORF">MHUMG1_07698</name>
</gene>
<accession>A0A9P8M5W6</accession>
<reference evidence="3 4" key="1">
    <citation type="submission" date="2020-07" db="EMBL/GenBank/DDBJ databases">
        <title>Metarhizium humberi genome.</title>
        <authorList>
            <person name="Lysoe E."/>
        </authorList>
    </citation>
    <scope>NUCLEOTIDE SEQUENCE [LARGE SCALE GENOMIC DNA]</scope>
    <source>
        <strain evidence="3 4">ESALQ1638</strain>
    </source>
</reference>
<organism evidence="3 4">
    <name type="scientific">Metarhizium humberi</name>
    <dbReference type="NCBI Taxonomy" id="2596975"/>
    <lineage>
        <taxon>Eukaryota</taxon>
        <taxon>Fungi</taxon>
        <taxon>Dikarya</taxon>
        <taxon>Ascomycota</taxon>
        <taxon>Pezizomycotina</taxon>
        <taxon>Sordariomycetes</taxon>
        <taxon>Hypocreomycetidae</taxon>
        <taxon>Hypocreales</taxon>
        <taxon>Clavicipitaceae</taxon>
        <taxon>Metarhizium</taxon>
    </lineage>
</organism>
<dbReference type="InterPro" id="IPR018203">
    <property type="entry name" value="GDP_dissociation_inhibitor"/>
</dbReference>
<keyword evidence="4" id="KW-1185">Reference proteome</keyword>
<protein>
    <recommendedName>
        <fullName evidence="2">Rab proteins geranylgeranyltransferase</fullName>
    </recommendedName>
</protein>
<evidence type="ECO:0000256" key="1">
    <source>
        <dbReference type="ARBA" id="ARBA00005593"/>
    </source>
</evidence>
<dbReference type="Pfam" id="PF00996">
    <property type="entry name" value="GDI"/>
    <property type="match status" value="1"/>
</dbReference>
<dbReference type="GO" id="GO:0005092">
    <property type="term" value="F:GDP-dissociation inhibitor activity"/>
    <property type="evidence" value="ECO:0007669"/>
    <property type="project" value="UniProtKB-UniRule"/>
</dbReference>
<dbReference type="Gene3D" id="3.50.50.60">
    <property type="entry name" value="FAD/NAD(P)-binding domain"/>
    <property type="match status" value="1"/>
</dbReference>
<dbReference type="PANTHER" id="PTHR11787">
    <property type="entry name" value="RAB GDP-DISSOCIATION INHIBITOR"/>
    <property type="match status" value="1"/>
</dbReference>
<dbReference type="EMBL" id="JACEFI010000016">
    <property type="protein sequence ID" value="KAH0594350.1"/>
    <property type="molecule type" value="Genomic_DNA"/>
</dbReference>
<dbReference type="InterPro" id="IPR036188">
    <property type="entry name" value="FAD/NAD-bd_sf"/>
</dbReference>
<comment type="similarity">
    <text evidence="1 2">Belongs to the Rab GDI family.</text>
</comment>
<dbReference type="PANTHER" id="PTHR11787:SF4">
    <property type="entry name" value="CHM, RAB ESCORT PROTEIN 1"/>
    <property type="match status" value="1"/>
</dbReference>
<dbReference type="Gene3D" id="1.10.405.10">
    <property type="entry name" value="Guanine Nucleotide Dissociation Inhibitor, domain 1"/>
    <property type="match status" value="1"/>
</dbReference>
<dbReference type="SUPFAM" id="SSF51905">
    <property type="entry name" value="FAD/NAD(P)-binding domain"/>
    <property type="match status" value="1"/>
</dbReference>
<dbReference type="PIRSF" id="PIRSF037514">
    <property type="entry name" value="Rab_ger_ger_transf_A_fun"/>
    <property type="match status" value="1"/>
</dbReference>
<name>A0A9P8M5W6_9HYPO</name>
<comment type="caution">
    <text evidence="3">The sequence shown here is derived from an EMBL/GenBank/DDBJ whole genome shotgun (WGS) entry which is preliminary data.</text>
</comment>
<dbReference type="Gene3D" id="3.30.519.10">
    <property type="entry name" value="Guanine Nucleotide Dissociation Inhibitor, domain 2"/>
    <property type="match status" value="1"/>
</dbReference>
<evidence type="ECO:0000313" key="4">
    <source>
        <dbReference type="Proteomes" id="UP000764110"/>
    </source>
</evidence>
<dbReference type="GO" id="GO:0005968">
    <property type="term" value="C:Rab-protein geranylgeranyltransferase complex"/>
    <property type="evidence" value="ECO:0007669"/>
    <property type="project" value="TreeGrafter"/>
</dbReference>
<dbReference type="GO" id="GO:0005634">
    <property type="term" value="C:nucleus"/>
    <property type="evidence" value="ECO:0007669"/>
    <property type="project" value="TreeGrafter"/>
</dbReference>
<dbReference type="Proteomes" id="UP000764110">
    <property type="component" value="Unassembled WGS sequence"/>
</dbReference>
<sequence length="521" mass="55791">MQKPSIRSAKQNASTFFSITRLPPILRTMESLSDTQWDVVISGTGLQQSLLALALSRSGKNVLHVDPNEYYGGAEAALSLQEADDWAARHSGPDATPFAGAQITKESEGLAASRSYNIPLAPQLILAQSELVNQLVSSKAFRQIEFLAVGSFFIYQAAGASSEPTLSRIPSTREDVFSNTTIPARAKRSLMKFLKFVLDYDTESQAELWKPSESEPLAEFLEREFKLDDDLQSYVVTLTLSADGKISVGDGLAAIHRHLTSMGMFGAGFAAVYPKWGGLSEVAQVGCRAGAVGGAVYMLGTGISEVQRMDSDGETNVQVSLANGVVVKSKTLVQSTKETSTDSVLLSRLIAVVNSPVSSMLQVVVEGAPTPCAAVVAFPVGSISTDDGTASGFPIYALVHSSDTGECPAGQCIVYLSTVSSSTSKSLLGIALSSFLNAIPTSEPPKCLWRMHYEQVTGTGSFASEDNIGTFDWITSDLALNDSILQYVKKAWQFVGGADEENYMQFEDREGVNDDDDAFVN</sequence>
<dbReference type="GO" id="GO:0007264">
    <property type="term" value="P:small GTPase-mediated signal transduction"/>
    <property type="evidence" value="ECO:0007669"/>
    <property type="project" value="UniProtKB-UniRule"/>
</dbReference>
<dbReference type="GO" id="GO:0016192">
    <property type="term" value="P:vesicle-mediated transport"/>
    <property type="evidence" value="ECO:0007669"/>
    <property type="project" value="TreeGrafter"/>
</dbReference>
<evidence type="ECO:0000313" key="3">
    <source>
        <dbReference type="EMBL" id="KAH0594350.1"/>
    </source>
</evidence>
<proteinExistence type="inferred from homology"/>